<dbReference type="Proteomes" id="UP000626109">
    <property type="component" value="Unassembled WGS sequence"/>
</dbReference>
<comment type="caution">
    <text evidence="3">The sequence shown here is derived from an EMBL/GenBank/DDBJ whole genome shotgun (WGS) entry which is preliminary data.</text>
</comment>
<feature type="compositionally biased region" description="Acidic residues" evidence="1">
    <location>
        <begin position="415"/>
        <end position="429"/>
    </location>
</feature>
<feature type="compositionally biased region" description="Basic and acidic residues" evidence="1">
    <location>
        <begin position="1"/>
        <end position="10"/>
    </location>
</feature>
<dbReference type="AlphaFoldDB" id="A0A813JZM8"/>
<keyword evidence="2" id="KW-0812">Transmembrane</keyword>
<evidence type="ECO:0000313" key="3">
    <source>
        <dbReference type="EMBL" id="CAE8688854.1"/>
    </source>
</evidence>
<proteinExistence type="predicted"/>
<evidence type="ECO:0000256" key="2">
    <source>
        <dbReference type="SAM" id="Phobius"/>
    </source>
</evidence>
<name>A0A813JZM8_POLGL</name>
<accession>A0A813JZM8</accession>
<feature type="region of interest" description="Disordered" evidence="1">
    <location>
        <begin position="1"/>
        <end position="20"/>
    </location>
</feature>
<evidence type="ECO:0000313" key="4">
    <source>
        <dbReference type="Proteomes" id="UP000626109"/>
    </source>
</evidence>
<gene>
    <name evidence="3" type="ORF">PGLA2088_LOCUS26175</name>
</gene>
<feature type="region of interest" description="Disordered" evidence="1">
    <location>
        <begin position="30"/>
        <end position="66"/>
    </location>
</feature>
<feature type="compositionally biased region" description="Acidic residues" evidence="1">
    <location>
        <begin position="390"/>
        <end position="405"/>
    </location>
</feature>
<sequence>MGPSRRELGKKPGFIDVDDEKFQKGKTQLIEESAKWKGPNHKQRSEEQKETKRVPKKAGRGEPDKASWKKQLVGGGVIIFLCGVGLISFISQMIDFARGSGVVNIDVLDTPKLKSVLFGGEPWLIYCVNNQTANQRLPKVLEESSGGLWSRLSLQVGVLHCWDQTASGRSVAQRFKLRTSPPLAFVVANGNSPRALGMTGIAKVEDLEKKVKPGLLLDSSRIDTLKKWPQHCTSRRSCVVIGHKNTAQRDYALTVLKPLLERHRAVKLVTLDTAFWQLKLEDSLLSTRKNKGAADVICLGREEPSGGGNATFGAFFLPDLDSSSAASFYKACADHTDLVKISVAPRIIARPSKPKKVTAAARPPPSSSKPAPPPPRKKSVDHVGSRASLESEDEPLFEAIDEEENKGEADGGDAAGEDEEEDSDDEVEL</sequence>
<feature type="transmembrane region" description="Helical" evidence="2">
    <location>
        <begin position="72"/>
        <end position="94"/>
    </location>
</feature>
<feature type="compositionally biased region" description="Pro residues" evidence="1">
    <location>
        <begin position="362"/>
        <end position="374"/>
    </location>
</feature>
<evidence type="ECO:0000256" key="1">
    <source>
        <dbReference type="SAM" id="MobiDB-lite"/>
    </source>
</evidence>
<reference evidence="3" key="1">
    <citation type="submission" date="2021-02" db="EMBL/GenBank/DDBJ databases">
        <authorList>
            <person name="Dougan E. K."/>
            <person name="Rhodes N."/>
            <person name="Thang M."/>
            <person name="Chan C."/>
        </authorList>
    </citation>
    <scope>NUCLEOTIDE SEQUENCE</scope>
</reference>
<organism evidence="3 4">
    <name type="scientific">Polarella glacialis</name>
    <name type="common">Dinoflagellate</name>
    <dbReference type="NCBI Taxonomy" id="89957"/>
    <lineage>
        <taxon>Eukaryota</taxon>
        <taxon>Sar</taxon>
        <taxon>Alveolata</taxon>
        <taxon>Dinophyceae</taxon>
        <taxon>Suessiales</taxon>
        <taxon>Suessiaceae</taxon>
        <taxon>Polarella</taxon>
    </lineage>
</organism>
<dbReference type="EMBL" id="CAJNNW010026967">
    <property type="protein sequence ID" value="CAE8688854.1"/>
    <property type="molecule type" value="Genomic_DNA"/>
</dbReference>
<feature type="compositionally biased region" description="Basic and acidic residues" evidence="1">
    <location>
        <begin position="43"/>
        <end position="66"/>
    </location>
</feature>
<feature type="region of interest" description="Disordered" evidence="1">
    <location>
        <begin position="352"/>
        <end position="429"/>
    </location>
</feature>
<protein>
    <submittedName>
        <fullName evidence="3">Uncharacterized protein</fullName>
    </submittedName>
</protein>
<keyword evidence="2" id="KW-0472">Membrane</keyword>
<keyword evidence="2" id="KW-1133">Transmembrane helix</keyword>